<proteinExistence type="predicted"/>
<reference evidence="1 2" key="1">
    <citation type="submission" date="2020-10" db="EMBL/GenBank/DDBJ databases">
        <title>The Coptis chinensis genome and diversification of protoberbering-type alkaloids.</title>
        <authorList>
            <person name="Wang B."/>
            <person name="Shu S."/>
            <person name="Song C."/>
            <person name="Liu Y."/>
        </authorList>
    </citation>
    <scope>NUCLEOTIDE SEQUENCE [LARGE SCALE GENOMIC DNA]</scope>
    <source>
        <strain evidence="1">HL-2020</strain>
        <tissue evidence="1">Leaf</tissue>
    </source>
</reference>
<keyword evidence="2" id="KW-1185">Reference proteome</keyword>
<gene>
    <name evidence="1" type="ORF">IFM89_000671</name>
</gene>
<dbReference type="EMBL" id="JADFTS010000002">
    <property type="protein sequence ID" value="KAF9618202.1"/>
    <property type="molecule type" value="Genomic_DNA"/>
</dbReference>
<sequence length="223" mass="25694">MKMGSLLLKRSSLQSLFHSLHPKTTLPHVPQANSDPILTCCIKNLLKKNNLCSETQNYKSPSLFCNSLILPSSGIRHFSSQVVVEPQTSDGLTVDDIVASRWTILDESDSDWKNHAASIAQSIHLIKKRLQWKKLVVRLEMLSLELNKPNLWDDPVHAGKISREHGLLMGKMKEVNGYERELLEHIDMLKLAREENDKELESVRFRFVFLLGMYFHLRVIYVY</sequence>
<dbReference type="Proteomes" id="UP000631114">
    <property type="component" value="Unassembled WGS sequence"/>
</dbReference>
<dbReference type="Gene3D" id="1.20.58.410">
    <property type="entry name" value="Release factor"/>
    <property type="match status" value="1"/>
</dbReference>
<evidence type="ECO:0000313" key="1">
    <source>
        <dbReference type="EMBL" id="KAF9618202.1"/>
    </source>
</evidence>
<protein>
    <recommendedName>
        <fullName evidence="3">Peptide chain release factor 2</fullName>
    </recommendedName>
</protein>
<dbReference type="InterPro" id="IPR045853">
    <property type="entry name" value="Pep_chain_release_fac_I_sf"/>
</dbReference>
<name>A0A835M6G8_9MAGN</name>
<dbReference type="PANTHER" id="PTHR43116">
    <property type="entry name" value="PEPTIDE CHAIN RELEASE FACTOR 2"/>
    <property type="match status" value="1"/>
</dbReference>
<accession>A0A835M6G8</accession>
<comment type="caution">
    <text evidence="1">The sequence shown here is derived from an EMBL/GenBank/DDBJ whole genome shotgun (WGS) entry which is preliminary data.</text>
</comment>
<dbReference type="SUPFAM" id="SSF75620">
    <property type="entry name" value="Release factor"/>
    <property type="match status" value="1"/>
</dbReference>
<evidence type="ECO:0008006" key="3">
    <source>
        <dbReference type="Google" id="ProtNLM"/>
    </source>
</evidence>
<dbReference type="AlphaFoldDB" id="A0A835M6G8"/>
<organism evidence="1 2">
    <name type="scientific">Coptis chinensis</name>
    <dbReference type="NCBI Taxonomy" id="261450"/>
    <lineage>
        <taxon>Eukaryota</taxon>
        <taxon>Viridiplantae</taxon>
        <taxon>Streptophyta</taxon>
        <taxon>Embryophyta</taxon>
        <taxon>Tracheophyta</taxon>
        <taxon>Spermatophyta</taxon>
        <taxon>Magnoliopsida</taxon>
        <taxon>Ranunculales</taxon>
        <taxon>Ranunculaceae</taxon>
        <taxon>Coptidoideae</taxon>
        <taxon>Coptis</taxon>
    </lineage>
</organism>
<dbReference type="PANTHER" id="PTHR43116:SF3">
    <property type="entry name" value="CLASS I PEPTIDE CHAIN RELEASE FACTOR"/>
    <property type="match status" value="1"/>
</dbReference>
<dbReference type="OrthoDB" id="2019491at2759"/>
<evidence type="ECO:0000313" key="2">
    <source>
        <dbReference type="Proteomes" id="UP000631114"/>
    </source>
</evidence>